<reference evidence="3" key="1">
    <citation type="journal article" date="2014" name="Front. Microbiol.">
        <title>High frequency of phylogenetically diverse reductive dehalogenase-homologous genes in deep subseafloor sedimentary metagenomes.</title>
        <authorList>
            <person name="Kawai M."/>
            <person name="Futagami T."/>
            <person name="Toyoda A."/>
            <person name="Takaki Y."/>
            <person name="Nishi S."/>
            <person name="Hori S."/>
            <person name="Arai W."/>
            <person name="Tsubouchi T."/>
            <person name="Morono Y."/>
            <person name="Uchiyama I."/>
            <person name="Ito T."/>
            <person name="Fujiyama A."/>
            <person name="Inagaki F."/>
            <person name="Takami H."/>
        </authorList>
    </citation>
    <scope>NUCLEOTIDE SEQUENCE</scope>
    <source>
        <strain evidence="3">Expedition CK06-06</strain>
    </source>
</reference>
<proteinExistence type="predicted"/>
<dbReference type="PANTHER" id="PTHR35372:SF2">
    <property type="entry name" value="SF3 HELICASE DOMAIN-CONTAINING PROTEIN"/>
    <property type="match status" value="1"/>
</dbReference>
<dbReference type="InterPro" id="IPR014818">
    <property type="entry name" value="Phage/plasmid_primase_P4_C"/>
</dbReference>
<organism evidence="3">
    <name type="scientific">marine sediment metagenome</name>
    <dbReference type="NCBI Taxonomy" id="412755"/>
    <lineage>
        <taxon>unclassified sequences</taxon>
        <taxon>metagenomes</taxon>
        <taxon>ecological metagenomes</taxon>
    </lineage>
</organism>
<comment type="caution">
    <text evidence="3">The sequence shown here is derived from an EMBL/GenBank/DDBJ whole genome shotgun (WGS) entry which is preliminary data.</text>
</comment>
<dbReference type="EMBL" id="BARV01001713">
    <property type="protein sequence ID" value="GAH99361.1"/>
    <property type="molecule type" value="Genomic_DNA"/>
</dbReference>
<keyword evidence="1" id="KW-0378">Hydrolase</keyword>
<dbReference type="PANTHER" id="PTHR35372">
    <property type="entry name" value="ATP BINDING PROTEIN-RELATED"/>
    <property type="match status" value="1"/>
</dbReference>
<dbReference type="SMART" id="SM00885">
    <property type="entry name" value="D5_N"/>
    <property type="match status" value="1"/>
</dbReference>
<feature type="non-terminal residue" evidence="3">
    <location>
        <position position="229"/>
    </location>
</feature>
<gene>
    <name evidence="3" type="ORF">S06H3_04791</name>
</gene>
<dbReference type="AlphaFoldDB" id="X1JX96"/>
<feature type="domain" description="Bacteriophage/plasmid primase P4 C-terminal" evidence="2">
    <location>
        <begin position="74"/>
        <end position="200"/>
    </location>
</feature>
<evidence type="ECO:0000256" key="1">
    <source>
        <dbReference type="ARBA" id="ARBA00022801"/>
    </source>
</evidence>
<accession>X1JX96</accession>
<dbReference type="GO" id="GO:0016787">
    <property type="term" value="F:hydrolase activity"/>
    <property type="evidence" value="ECO:0007669"/>
    <property type="project" value="UniProtKB-KW"/>
</dbReference>
<dbReference type="InterPro" id="IPR051620">
    <property type="entry name" value="ORF904-like_C"/>
</dbReference>
<evidence type="ECO:0000313" key="3">
    <source>
        <dbReference type="EMBL" id="GAH99361.1"/>
    </source>
</evidence>
<sequence length="229" mass="26290">MSDNSESPDQKTQQMDKWKCGHCGEDIETIKGRRPTICENPICGKKGNFVPLTGPYRFFKIGRFGVTFIPGRLGEDIKKEFRFATMKDNEEVYVYLGGVYQKGGEVLIKKEARERLTDELARESYINETVAHVKETTYVDRKEFDNPYNLIAVKNGLLDVLTGELQPHTPETLVIAKLPVHYDKGADCPKIRKFLSEIHNAEDIRTVQEMVGYCLLRRYPFAVAFMLSW</sequence>
<dbReference type="Pfam" id="PF08706">
    <property type="entry name" value="D5_N"/>
    <property type="match status" value="1"/>
</dbReference>
<evidence type="ECO:0000259" key="2">
    <source>
        <dbReference type="SMART" id="SM00885"/>
    </source>
</evidence>
<protein>
    <recommendedName>
        <fullName evidence="2">Bacteriophage/plasmid primase P4 C-terminal domain-containing protein</fullName>
    </recommendedName>
</protein>
<name>X1JX96_9ZZZZ</name>